<keyword evidence="2" id="KW-1185">Reference proteome</keyword>
<proteinExistence type="predicted"/>
<evidence type="ECO:0000313" key="2">
    <source>
        <dbReference type="Proteomes" id="UP000594014"/>
    </source>
</evidence>
<dbReference type="Proteomes" id="UP000594014">
    <property type="component" value="Chromosome"/>
</dbReference>
<reference evidence="1" key="1">
    <citation type="submission" date="2019-08" db="EMBL/GenBank/DDBJ databases">
        <title>Genome sequence of Clostridiales bacterium MT110.</title>
        <authorList>
            <person name="Cao J."/>
        </authorList>
    </citation>
    <scope>NUCLEOTIDE SEQUENCE</scope>
    <source>
        <strain evidence="1">MT110</strain>
    </source>
</reference>
<dbReference type="EMBL" id="CP042469">
    <property type="protein sequence ID" value="QOX65815.1"/>
    <property type="molecule type" value="Genomic_DNA"/>
</dbReference>
<organism evidence="1 2">
    <name type="scientific">Anoxybacterium hadale</name>
    <dbReference type="NCBI Taxonomy" id="3408580"/>
    <lineage>
        <taxon>Bacteria</taxon>
        <taxon>Bacillati</taxon>
        <taxon>Bacillota</taxon>
        <taxon>Clostridia</taxon>
        <taxon>Peptostreptococcales</taxon>
        <taxon>Anaerovoracaceae</taxon>
        <taxon>Anoxybacterium</taxon>
    </lineage>
</organism>
<protein>
    <submittedName>
        <fullName evidence="1">Signal peptide peptidase SppA</fullName>
    </submittedName>
</protein>
<gene>
    <name evidence="1" type="primary">sppA</name>
    <name evidence="1" type="ORF">FRZ06_03705</name>
</gene>
<sequence length="330" mass="36138">MNQEKKPGKKRLRKSLMVFGCIIVGIVILALIGNGIKNTMFGQEKDIAANGPYIATLYVEGSIMSGQSDTFGLPVGYQHNWTLNKIDEMIADTNNQGLILFVDSPGGGVYESDELYLKLKEYKDKTGRPVYSAMGSMAASGGYYISAAADKIFANRNTWTGSIGVTIGTLYDISGLLDRYGIKTETITAGRNKAMGSSVEPMTEEQKAIFQSLVDDAYDQFTGIVAEERNLSLPDVKALADGRIYTAKQALDLGLVDDIGTFKDAVDDMRASYDLSGEVIDVVYQDNSFWRSFLGGVQIPDLKNGDVSALMEVIEKDQHFPISYECELLK</sequence>
<evidence type="ECO:0000313" key="1">
    <source>
        <dbReference type="EMBL" id="QOX65815.1"/>
    </source>
</evidence>
<accession>A0ACD1AH07</accession>
<name>A0ACD1AH07_9FIRM</name>